<reference evidence="1 2" key="1">
    <citation type="submission" date="2016-03" db="EMBL/GenBank/DDBJ databases">
        <title>Pediococcus and Lactobacillus from brewery environment - whole genome sequencing and assembly.</title>
        <authorList>
            <person name="Behr J."/>
            <person name="Geissler A.J."/>
            <person name="Vogel R.F."/>
        </authorList>
    </citation>
    <scope>NUCLEOTIDE SEQUENCE [LARGE SCALE GENOMIC DNA]</scope>
    <source>
        <strain evidence="1 2">TMW 1.1989</strain>
    </source>
</reference>
<accession>A0A192H0A0</accession>
<dbReference type="KEGG" id="lbt:AYR52_00835"/>
<dbReference type="GeneID" id="42980743"/>
<protein>
    <submittedName>
        <fullName evidence="1">Uncharacterized protein</fullName>
    </submittedName>
</protein>
<gene>
    <name evidence="1" type="ORF">AYR53_00640</name>
</gene>
<dbReference type="InterPro" id="IPR003735">
    <property type="entry name" value="Metal_Tscrpt_repr"/>
</dbReference>
<dbReference type="InterPro" id="IPR038390">
    <property type="entry name" value="Metal_Tscrpt_repr_sf"/>
</dbReference>
<dbReference type="EMBL" id="CP014873">
    <property type="protein sequence ID" value="ANK61391.1"/>
    <property type="molecule type" value="Genomic_DNA"/>
</dbReference>
<dbReference type="Gene3D" id="1.20.58.1000">
    <property type="entry name" value="Metal-sensitive repressor, helix protomer"/>
    <property type="match status" value="1"/>
</dbReference>
<dbReference type="GO" id="GO:0003677">
    <property type="term" value="F:DNA binding"/>
    <property type="evidence" value="ECO:0007669"/>
    <property type="project" value="InterPro"/>
</dbReference>
<sequence>MSDPKILNRLKRAEGQLRGIQKMVEQQRDCGDIMTQLAAVESSVKRIMNLVVTENLTEKIDDKNDAALQEAIKLISKL</sequence>
<name>A0A192H0A0_9LACO</name>
<dbReference type="PANTHER" id="PTHR33677:SF5">
    <property type="entry name" value="TRANSCRIPTIONAL REPRESSOR FRMR"/>
    <property type="match status" value="1"/>
</dbReference>
<organism evidence="1 2">
    <name type="scientific">Loigolactobacillus backii</name>
    <dbReference type="NCBI Taxonomy" id="375175"/>
    <lineage>
        <taxon>Bacteria</taxon>
        <taxon>Bacillati</taxon>
        <taxon>Bacillota</taxon>
        <taxon>Bacilli</taxon>
        <taxon>Lactobacillales</taxon>
        <taxon>Lactobacillaceae</taxon>
        <taxon>Loigolactobacillus</taxon>
    </lineage>
</organism>
<dbReference type="Proteomes" id="UP000078582">
    <property type="component" value="Chromosome"/>
</dbReference>
<dbReference type="GO" id="GO:0045892">
    <property type="term" value="P:negative regulation of DNA-templated transcription"/>
    <property type="evidence" value="ECO:0007669"/>
    <property type="project" value="UniProtKB-ARBA"/>
</dbReference>
<keyword evidence="2" id="KW-1185">Reference proteome</keyword>
<dbReference type="STRING" id="375175.AYR53_00640"/>
<evidence type="ECO:0000313" key="2">
    <source>
        <dbReference type="Proteomes" id="UP000078582"/>
    </source>
</evidence>
<dbReference type="Pfam" id="PF02583">
    <property type="entry name" value="Trns_repr_metal"/>
    <property type="match status" value="1"/>
</dbReference>
<dbReference type="PANTHER" id="PTHR33677">
    <property type="entry name" value="TRANSCRIPTIONAL REPRESSOR FRMR-RELATED"/>
    <property type="match status" value="1"/>
</dbReference>
<dbReference type="AlphaFoldDB" id="A0A192H0A0"/>
<evidence type="ECO:0000313" key="1">
    <source>
        <dbReference type="EMBL" id="ANK61391.1"/>
    </source>
</evidence>
<proteinExistence type="predicted"/>
<dbReference type="RefSeq" id="WP_068222547.1">
    <property type="nucleotide sequence ID" value="NZ_CP014623.1"/>
</dbReference>
<dbReference type="OrthoDB" id="9798732at2"/>
<dbReference type="GO" id="GO:0046872">
    <property type="term" value="F:metal ion binding"/>
    <property type="evidence" value="ECO:0007669"/>
    <property type="project" value="InterPro"/>
</dbReference>